<dbReference type="Gene3D" id="6.10.250.2040">
    <property type="match status" value="2"/>
</dbReference>
<dbReference type="Proteomes" id="UP000009891">
    <property type="component" value="Unassembled WGS sequence"/>
</dbReference>
<feature type="domain" description="Trimeric autotransporter adhesin YadA-like head" evidence="1">
    <location>
        <begin position="397"/>
        <end position="420"/>
    </location>
</feature>
<feature type="domain" description="Trimeric autotransporter adhesin YadA-like stalk" evidence="2">
    <location>
        <begin position="1952"/>
        <end position="1989"/>
    </location>
</feature>
<sequence length="2219" mass="229820">MNKIYKLIWSKTKNCWVVASELAKGHGKNKSRIKNSLLAVFVMSALLAGGTADVQALTQQEKDEVKNEVAQYLLDKIAHGGEIPGAKAEYGPTSFPEAIANRIFYYDDVSNKIGEKLKHDGLALQYFSVRPNYIEPKRDYLNRYANPDWTNVDNDGAFGAHSMALGYRAFSEAKHGVAIGREALAGGYHRDNSYGGDGDVAIGNSAWALGDKAVSIGDKAISADKSIAIGIQAEAGANKKDSNSILLDPTTKLPYVVSDIAKMNSAIAIGRDAKAWGHQSVSIGGGAKATGKYALSFGNSAEASAMDSFAFGNYASAKGLGAIAIGSDYESSSGGAQAYSGDTIAIGRRAMAGNENDTATAYNTVAIGREARAYGKNSIALGGTANVGDVWQKQLAEGGTAIGSSANAALENATALGYKSIAYAKDAVTLGANTRADIDGGVALGSESNVGSYSSSSYGKAGKVGYDPLGAGADETSTWKATKAAVSVGNQQKDITRQIINVAAGTDNTDAVNVAQLKALQSKAWKDLVASENKLGARIATNTTSITNLSGRVRTNEGDIGRLKTDVSTNDSRIRYLYNNMPFMHYVSVRSAGSASNEGNYKNDGAKAEGSIAIGVDTSSHGDNAVALGYNAFAVGKSSIVIGDRSTQLSASGNTSEEQFEQSITVGNDNMLFGGDEKDTGRENGVFGNKNVVEDSHGAFVRGTGNFVYDAYNPEALTDEDKQKEQNFYDAQDENGPIGLFEKGRSHVSVEGDGNMVMGALYTQVSGVGNEISNTDHDDGTSTPKVTYNIVTGNRNTVADSSHNIIMGDNHELENVNGNIIIGSLKTKAKTTASNVTVLGNDADVSVEGGVALGTGSQAATAAGVFGYDPATDKASTTDNATWKSGNGAVSVGAADKTRQITNLAAGLADTDAVNVAQLKAMNTKVDNLPSIHYFSVKADDSKKPADTNWNNDGATGNKAIAIGQKAKSEGYAAVAMGASAHTGANAHYSLALGVKSDAAGFANIALGNEAKAQAAMYATAIGQEAAVTKNQGIAIGTTAKTDAENGISFGTQAKSLANRGIAVGTNSTVDQTGGRGIAIGDGAYVGAKTQDHSGEGMPNPGDAWNPSEPYLPVADDTVAGPGKLARENSMAIGMKASAFGFQTTALGAGAEAHDTNTTAVGAAAVAKGNYSTALGKQARTFEKESTSVGHWADSRAEFATALGSNTIVYKKGGVALGFGARAYDENSIAIGSNSFAKEAIDGKAYLSEEEVKAAAGIVSVGNPAYKAGDKDVAANYRRIVNVAGGINDNDAVNVAQLKALEGKVTTNTGDITTNKNDITGLKKGFIVKDGGTGKANVTLGGDKEPEVTFKAAVDTTTDATAGGSSLTSSVDKDRNVTYSLNMKQLKQDLGITDGPDGVMSSWKLKAKDETTPQEIKNGNTVTFDASGNGLTVERKDSTIKYTIDGSKLDIAKNQSIINLGDRIDNLPSIHYFSVKSDDSKNPADTNWNNDGATGKNAIAIGKDAKAERESSVVIGLKASSGVAANDGVAVGSSASVTGFGGVAIGRESSAEGQETVAIGTGAKGVIHRTVAIGGYANADGFGAVAIGRDSMSKERGVSVGIQSNSKEFAVSVGTNSFSNFRSVAVGELANAEAPYAVAVGDQTGSYAMGAVTLGNKTRAFGDGSVAIGNQARVSGKGITPEEYKALPEADQKLYRLYEAVYHNYDDPSKPIVDRKYYKVIDAHDWRAANLYNSIAIGTTSFVEAKEAIGIGAGTRINGDLGVALGYAAVSEEKGTALGAGAQAKANAGVALGEGAVADTAAEVAGYDPLTGEASTETTSTWKSVKGAVSVGTADKTRQITNLAAGTNDTDAVNVAQLKNAKTTVEAGDYVTVTKKTEDGKGTTYTVKGPNLTSVDKNLTVTDDKDANDKKVGYKLELSKTLTGLTSVSSEAFKVGDKTYINSNGINANNNKITNVAPGTKDGDAVNFKQLKDVDSKVTTNTGDITTLKKGWTLEDGNATKGTKIVKAEDTVKVTSDDYITATVNNDGLKLGMNVTKLNTQINDQIDNSDTVKEKMKSWVLKAATTDKDPAAKGQTIDNTNNVATFDVEENQGLTVARDGATIKYGVNNKQLVGNINSGNTAVTNISAKFSVTDGTNTKAVNLGKDKNNNVKFLGTDGETTVTVGGNDDAPTVTVGLDAKFKKQVTDNTSNIAENKTNITNLTTRVDGHDTAIENNTKA</sequence>
<dbReference type="eggNOG" id="COG5295">
    <property type="taxonomic scope" value="Bacteria"/>
</dbReference>
<dbReference type="InterPro" id="IPR024973">
    <property type="entry name" value="ESPR"/>
</dbReference>
<keyword evidence="5" id="KW-1185">Reference proteome</keyword>
<dbReference type="RefSeq" id="WP_006556161.1">
    <property type="nucleotide sequence ID" value="NZ_JH992937.1"/>
</dbReference>
<feature type="domain" description="Trimeric autotransporter adhesin YadA-like stalk" evidence="2">
    <location>
        <begin position="498"/>
        <end position="523"/>
    </location>
</feature>
<feature type="domain" description="Trimeric autotransporter adhesin YadA-like head" evidence="1">
    <location>
        <begin position="1128"/>
        <end position="1151"/>
    </location>
</feature>
<feature type="domain" description="Trimeric autotransporter adhesin YadA-like stalk" evidence="2">
    <location>
        <begin position="1279"/>
        <end position="1319"/>
    </location>
</feature>
<feature type="domain" description="Trimeric autotransporter adhesin YadA-like head" evidence="1">
    <location>
        <begin position="606"/>
        <end position="632"/>
    </location>
</feature>
<feature type="domain" description="Trimeric autotransporter adhesin YadA-like head" evidence="1">
    <location>
        <begin position="159"/>
        <end position="183"/>
    </location>
</feature>
<organism evidence="4 5">
    <name type="scientific">Veillonella seminalis ACS-216-V-Col6b</name>
    <dbReference type="NCBI Taxonomy" id="883156"/>
    <lineage>
        <taxon>Bacteria</taxon>
        <taxon>Bacillati</taxon>
        <taxon>Bacillota</taxon>
        <taxon>Negativicutes</taxon>
        <taxon>Veillonellales</taxon>
        <taxon>Veillonellaceae</taxon>
        <taxon>Veillonella</taxon>
    </lineage>
</organism>
<feature type="domain" description="Trimeric autotransporter adhesin YadA-like head" evidence="1">
    <location>
        <begin position="1493"/>
        <end position="1518"/>
    </location>
</feature>
<comment type="caution">
    <text evidence="4">The sequence shown here is derived from an EMBL/GenBank/DDBJ whole genome shotgun (WGS) entry which is preliminary data.</text>
</comment>
<feature type="domain" description="Trimeric autotransporter adhesin YadA-like stalk" evidence="2">
    <location>
        <begin position="1839"/>
        <end position="1867"/>
    </location>
</feature>
<dbReference type="GO" id="GO:0019867">
    <property type="term" value="C:outer membrane"/>
    <property type="evidence" value="ECO:0007669"/>
    <property type="project" value="InterPro"/>
</dbReference>
<feature type="domain" description="Trimeric autotransporter adhesin YadA-like head" evidence="1">
    <location>
        <begin position="1212"/>
        <end position="1235"/>
    </location>
</feature>
<evidence type="ECO:0000259" key="3">
    <source>
        <dbReference type="Pfam" id="PF13018"/>
    </source>
</evidence>
<dbReference type="InterPro" id="IPR008635">
    <property type="entry name" value="Coiled_stalk_dom"/>
</dbReference>
<name>K9D276_9FIRM</name>
<evidence type="ECO:0008006" key="6">
    <source>
        <dbReference type="Google" id="ProtNLM"/>
    </source>
</evidence>
<feature type="domain" description="Trimeric autotransporter adhesin YadA-like stalk" evidence="2">
    <location>
        <begin position="900"/>
        <end position="928"/>
    </location>
</feature>
<feature type="domain" description="Trimeric autotransporter adhesin YadA-like head" evidence="1">
    <location>
        <begin position="1045"/>
        <end position="1068"/>
    </location>
</feature>
<feature type="domain" description="Trimeric autotransporter adhesin YadA-like head" evidence="1">
    <location>
        <begin position="955"/>
        <end position="981"/>
    </location>
</feature>
<feature type="domain" description="Trimeric autotransporter adhesin YadA-like head" evidence="1">
    <location>
        <begin position="1538"/>
        <end position="1563"/>
    </location>
</feature>
<reference evidence="4 5" key="1">
    <citation type="submission" date="2012-09" db="EMBL/GenBank/DDBJ databases">
        <title>The Genome Sequence of Veillonella ratti ACS-216-V-COL6B.</title>
        <authorList>
            <consortium name="The Broad Institute Genome Sequencing Platform"/>
            <person name="Earl A."/>
            <person name="Ward D."/>
            <person name="Feldgarden M."/>
            <person name="Gevers D."/>
            <person name="Saerens B."/>
            <person name="Vaneechoutte M."/>
            <person name="Walker B."/>
            <person name="Young S.K."/>
            <person name="Zeng Q."/>
            <person name="Gargeya S."/>
            <person name="Fitzgerald M."/>
            <person name="Haas B."/>
            <person name="Abouelleil A."/>
            <person name="Alvarado L."/>
            <person name="Arachchi H.M."/>
            <person name="Berlin A."/>
            <person name="Chapman S.B."/>
            <person name="Goldberg J."/>
            <person name="Griggs A."/>
            <person name="Gujja S."/>
            <person name="Hansen M."/>
            <person name="Howarth C."/>
            <person name="Imamovic A."/>
            <person name="Larimer J."/>
            <person name="McCowen C."/>
            <person name="Montmayeur A."/>
            <person name="Murphy C."/>
            <person name="Neiman D."/>
            <person name="Pearson M."/>
            <person name="Priest M."/>
            <person name="Roberts A."/>
            <person name="Saif S."/>
            <person name="Shea T."/>
            <person name="Sisk P."/>
            <person name="Sykes S."/>
            <person name="Wortman J."/>
            <person name="Nusbaum C."/>
            <person name="Birren B."/>
        </authorList>
    </citation>
    <scope>NUCLEOTIDE SEQUENCE [LARGE SCALE GENOMIC DNA]</scope>
    <source>
        <strain evidence="4 5">ACS-216-V-Col6b</strain>
    </source>
</reference>
<dbReference type="Pfam" id="PF13018">
    <property type="entry name" value="ESPR"/>
    <property type="match status" value="1"/>
</dbReference>
<dbReference type="EMBL" id="AHAF01000008">
    <property type="protein sequence ID" value="EKU78368.1"/>
    <property type="molecule type" value="Genomic_DNA"/>
</dbReference>
<dbReference type="Gene3D" id="2.150.10.10">
    <property type="entry name" value="Serralysin-like metalloprotease, C-terminal"/>
    <property type="match status" value="12"/>
</dbReference>
<feature type="domain" description="Trimeric autotransporter adhesin YadA-like head" evidence="1">
    <location>
        <begin position="1622"/>
        <end position="1642"/>
    </location>
</feature>
<evidence type="ECO:0000259" key="2">
    <source>
        <dbReference type="Pfam" id="PF05662"/>
    </source>
</evidence>
<dbReference type="Gene3D" id="1.20.5.340">
    <property type="match status" value="1"/>
</dbReference>
<feature type="domain" description="Trimeric autotransporter adhesin YadA-like head" evidence="1">
    <location>
        <begin position="1654"/>
        <end position="1672"/>
    </location>
</feature>
<evidence type="ECO:0000313" key="4">
    <source>
        <dbReference type="EMBL" id="EKU78368.1"/>
    </source>
</evidence>
<dbReference type="HOGENOM" id="CLU_231020_0_0_9"/>
<feature type="domain" description="Trimeric autotransporter adhesin YadA-like head" evidence="1">
    <location>
        <begin position="1570"/>
        <end position="1591"/>
    </location>
</feature>
<accession>K9D276</accession>
<feature type="non-terminal residue" evidence="4">
    <location>
        <position position="2219"/>
    </location>
</feature>
<dbReference type="STRING" id="883156.HMPREF9282_01274"/>
<feature type="domain" description="Trimeric autotransporter adhesin YadA-like head" evidence="1">
    <location>
        <begin position="289"/>
        <end position="315"/>
    </location>
</feature>
<feature type="domain" description="Trimeric autotransporter adhesin YadA-like head" evidence="1">
    <location>
        <begin position="359"/>
        <end position="383"/>
    </location>
</feature>
<protein>
    <recommendedName>
        <fullName evidence="6">Hep/Hag repeat protein</fullName>
    </recommendedName>
</protein>
<dbReference type="InterPro" id="IPR011049">
    <property type="entry name" value="Serralysin-like_metalloprot_C"/>
</dbReference>
<dbReference type="CDD" id="cd12820">
    <property type="entry name" value="LbR_YadA-like"/>
    <property type="match status" value="3"/>
</dbReference>
<dbReference type="Gene3D" id="2.20.70.140">
    <property type="match status" value="1"/>
</dbReference>
<dbReference type="InterPro" id="IPR008640">
    <property type="entry name" value="Adhesin_Head_dom"/>
</dbReference>
<feature type="domain" description="Trimeric autotransporter adhesin YadA-like head" evidence="1">
    <location>
        <begin position="1156"/>
        <end position="1179"/>
    </location>
</feature>
<evidence type="ECO:0000313" key="5">
    <source>
        <dbReference type="Proteomes" id="UP000009891"/>
    </source>
</evidence>
<gene>
    <name evidence="4" type="ORF">HMPREF9282_01274</name>
</gene>
<feature type="domain" description="Trimeric autotransporter adhesin YadA-like head" evidence="1">
    <location>
        <begin position="196"/>
        <end position="220"/>
    </location>
</feature>
<proteinExistence type="predicted"/>
<feature type="domain" description="ESPR" evidence="3">
    <location>
        <begin position="1"/>
        <end position="43"/>
    </location>
</feature>
<dbReference type="SUPFAM" id="SSF101967">
    <property type="entry name" value="Adhesin YadA, collagen-binding domain"/>
    <property type="match status" value="11"/>
</dbReference>
<feature type="domain" description="Trimeric autotransporter adhesin YadA-like head" evidence="1">
    <location>
        <begin position="1005"/>
        <end position="1026"/>
    </location>
</feature>
<dbReference type="Pfam" id="PF05662">
    <property type="entry name" value="YadA_stalk"/>
    <property type="match status" value="5"/>
</dbReference>
<feature type="domain" description="Trimeric autotransporter adhesin YadA-like head" evidence="1">
    <location>
        <begin position="262"/>
        <end position="287"/>
    </location>
</feature>
<dbReference type="Pfam" id="PF05658">
    <property type="entry name" value="YadA_head"/>
    <property type="match status" value="18"/>
</dbReference>
<evidence type="ECO:0000259" key="1">
    <source>
        <dbReference type="Pfam" id="PF05658"/>
    </source>
</evidence>